<keyword evidence="1" id="KW-0132">Cell division</keyword>
<evidence type="ECO:0000313" key="4">
    <source>
        <dbReference type="EMBL" id="KAF2547724.1"/>
    </source>
</evidence>
<dbReference type="SUPFAM" id="SSF47954">
    <property type="entry name" value="Cyclin-like"/>
    <property type="match status" value="1"/>
</dbReference>
<dbReference type="Pfam" id="PF00134">
    <property type="entry name" value="Cyclin_N"/>
    <property type="match status" value="1"/>
</dbReference>
<evidence type="ECO:0000256" key="1">
    <source>
        <dbReference type="ARBA" id="ARBA00022618"/>
    </source>
</evidence>
<dbReference type="GO" id="GO:0016538">
    <property type="term" value="F:cyclin-dependent protein serine/threonine kinase regulator activity"/>
    <property type="evidence" value="ECO:0007669"/>
    <property type="project" value="InterPro"/>
</dbReference>
<dbReference type="InterPro" id="IPR006671">
    <property type="entry name" value="Cyclin_N"/>
</dbReference>
<dbReference type="PANTHER" id="PTHR10177">
    <property type="entry name" value="CYCLINS"/>
    <property type="match status" value="1"/>
</dbReference>
<keyword evidence="2" id="KW-0131">Cell cycle</keyword>
<dbReference type="GO" id="GO:0051301">
    <property type="term" value="P:cell division"/>
    <property type="evidence" value="ECO:0007669"/>
    <property type="project" value="UniProtKB-KW"/>
</dbReference>
<sequence>DPVAEAKNCCGLGDIGNIASLPGVEAGKLNSPLTRYFRALLLENSNKKQINVAKKPETVQKIARAVVKPQPQPQQPHEVIVISSDTNEVAKAKQDQRDHDALLLPRLLILIPDKDNDLAAAMEYVEDMAFYKEIENESRPQMYMQTHTDINEKMRSILVDWLETRELQLLGVSVLLIASKYEEIWPQVNYSVYVTENSYQSTQILVMEKTILGNLEWYLRVPTKYVFLARFTKAANPDPEMENMVHFEVGSDASRHFEVIYSKCFEAKKAQIL</sequence>
<reference evidence="4" key="1">
    <citation type="submission" date="2019-12" db="EMBL/GenBank/DDBJ databases">
        <title>Genome sequencing and annotation of Brassica cretica.</title>
        <authorList>
            <person name="Studholme D.J."/>
            <person name="Sarris P.F."/>
        </authorList>
    </citation>
    <scope>NUCLEOTIDE SEQUENCE</scope>
    <source>
        <strain evidence="4">PFS-102/07</strain>
        <tissue evidence="4">Leaf</tissue>
    </source>
</reference>
<evidence type="ECO:0000256" key="2">
    <source>
        <dbReference type="ARBA" id="ARBA00023306"/>
    </source>
</evidence>
<gene>
    <name evidence="4" type="ORF">F2Q70_00020907</name>
</gene>
<dbReference type="InterPro" id="IPR036915">
    <property type="entry name" value="Cyclin-like_sf"/>
</dbReference>
<accession>A0A8S9GSN4</accession>
<dbReference type="GO" id="GO:0044772">
    <property type="term" value="P:mitotic cell cycle phase transition"/>
    <property type="evidence" value="ECO:0007669"/>
    <property type="project" value="InterPro"/>
</dbReference>
<dbReference type="InterPro" id="IPR039361">
    <property type="entry name" value="Cyclin"/>
</dbReference>
<feature type="non-terminal residue" evidence="4">
    <location>
        <position position="1"/>
    </location>
</feature>
<proteinExistence type="predicted"/>
<name>A0A8S9GSN4_BRACR</name>
<comment type="caution">
    <text evidence="4">The sequence shown here is derived from an EMBL/GenBank/DDBJ whole genome shotgun (WGS) entry which is preliminary data.</text>
</comment>
<organism evidence="4">
    <name type="scientific">Brassica cretica</name>
    <name type="common">Mustard</name>
    <dbReference type="NCBI Taxonomy" id="69181"/>
    <lineage>
        <taxon>Eukaryota</taxon>
        <taxon>Viridiplantae</taxon>
        <taxon>Streptophyta</taxon>
        <taxon>Embryophyta</taxon>
        <taxon>Tracheophyta</taxon>
        <taxon>Spermatophyta</taxon>
        <taxon>Magnoliopsida</taxon>
        <taxon>eudicotyledons</taxon>
        <taxon>Gunneridae</taxon>
        <taxon>Pentapetalae</taxon>
        <taxon>rosids</taxon>
        <taxon>malvids</taxon>
        <taxon>Brassicales</taxon>
        <taxon>Brassicaceae</taxon>
        <taxon>Brassiceae</taxon>
        <taxon>Brassica</taxon>
    </lineage>
</organism>
<dbReference type="AlphaFoldDB" id="A0A8S9GSN4"/>
<evidence type="ECO:0000259" key="3">
    <source>
        <dbReference type="Pfam" id="PF00134"/>
    </source>
</evidence>
<feature type="domain" description="Cyclin N-terminal" evidence="3">
    <location>
        <begin position="164"/>
        <end position="220"/>
    </location>
</feature>
<protein>
    <recommendedName>
        <fullName evidence="3">Cyclin N-terminal domain-containing protein</fullName>
    </recommendedName>
</protein>
<dbReference type="PIRSF" id="PIRSF001771">
    <property type="entry name" value="Cyclin_A_B_D_E"/>
    <property type="match status" value="1"/>
</dbReference>
<dbReference type="Gene3D" id="1.10.472.10">
    <property type="entry name" value="Cyclin-like"/>
    <property type="match status" value="2"/>
</dbReference>
<dbReference type="InterPro" id="IPR046965">
    <property type="entry name" value="Cyclin_A/B-like"/>
</dbReference>
<dbReference type="EMBL" id="QGKY02001925">
    <property type="protein sequence ID" value="KAF2547724.1"/>
    <property type="molecule type" value="Genomic_DNA"/>
</dbReference>